<dbReference type="KEGG" id="emt:CPZ25_007610"/>
<keyword evidence="2" id="KW-0808">Transferase</keyword>
<evidence type="ECO:0000313" key="3">
    <source>
        <dbReference type="Proteomes" id="UP000218387"/>
    </source>
</evidence>
<protein>
    <submittedName>
        <fullName evidence="2">Polysaccharide pyruvyl transferase family protein</fullName>
    </submittedName>
</protein>
<dbReference type="RefSeq" id="WP_096920457.1">
    <property type="nucleotide sequence ID" value="NZ_CABJDW020000003.1"/>
</dbReference>
<accession>A0A4P9C6R6</accession>
<dbReference type="Proteomes" id="UP000218387">
    <property type="component" value="Chromosome"/>
</dbReference>
<evidence type="ECO:0000259" key="1">
    <source>
        <dbReference type="Pfam" id="PF04230"/>
    </source>
</evidence>
<sequence>MKNIILLDTSIGSLNQGDEIINTSIKSNWKELFDENYIIRLASHTPMYTKIQSVIYKKKLSVIQNGDFKFLCGTNALYTNMLRPLPTWNINLVNYKLAKGTICLGVGVGVNSKSINLYTKKLYNRVLSHDYVHSTRDDKTANFLKQLGFKAVNTGCPTLWGLNEEHCRNIPKSKAKNVVFTLTYYLKDRENDKKMIEILCDNYETCYFWPQCIKDIEYFYSLNINKIVKIISPNLESYKNILIEEDIDYVGNRLHGGIFALQHQKRSIIIAIDYRAIEMNRSYSFECIERKLIPELLENKIKADWTTKILGIDFDLIREWKRQFINGE</sequence>
<dbReference type="AlphaFoldDB" id="A0A4P9C6R6"/>
<dbReference type="EMBL" id="CP029487">
    <property type="protein sequence ID" value="QCT71198.1"/>
    <property type="molecule type" value="Genomic_DNA"/>
</dbReference>
<dbReference type="Pfam" id="PF04230">
    <property type="entry name" value="PS_pyruv_trans"/>
    <property type="match status" value="1"/>
</dbReference>
<evidence type="ECO:0000313" key="2">
    <source>
        <dbReference type="EMBL" id="QCT71198.1"/>
    </source>
</evidence>
<name>A0A4P9C6R6_EUBML</name>
<reference evidence="2 3" key="1">
    <citation type="submission" date="2018-05" db="EMBL/GenBank/DDBJ databases">
        <title>Genome comparison of Eubacterium sp.</title>
        <authorList>
            <person name="Feng Y."/>
            <person name="Sanchez-Andrea I."/>
            <person name="Stams A.J.M."/>
            <person name="De Vos W.M."/>
        </authorList>
    </citation>
    <scope>NUCLEOTIDE SEQUENCE [LARGE SCALE GENOMIC DNA]</scope>
    <source>
        <strain evidence="2 3">YI</strain>
    </source>
</reference>
<dbReference type="GO" id="GO:0016740">
    <property type="term" value="F:transferase activity"/>
    <property type="evidence" value="ECO:0007669"/>
    <property type="project" value="UniProtKB-KW"/>
</dbReference>
<gene>
    <name evidence="2" type="ORF">CPZ25_007610</name>
</gene>
<dbReference type="InterPro" id="IPR007345">
    <property type="entry name" value="Polysacch_pyruvyl_Trfase"/>
</dbReference>
<organism evidence="2 3">
    <name type="scientific">Eubacterium maltosivorans</name>
    <dbReference type="NCBI Taxonomy" id="2041044"/>
    <lineage>
        <taxon>Bacteria</taxon>
        <taxon>Bacillati</taxon>
        <taxon>Bacillota</taxon>
        <taxon>Clostridia</taxon>
        <taxon>Eubacteriales</taxon>
        <taxon>Eubacteriaceae</taxon>
        <taxon>Eubacterium</taxon>
    </lineage>
</organism>
<keyword evidence="3" id="KW-1185">Reference proteome</keyword>
<proteinExistence type="predicted"/>
<feature type="domain" description="Polysaccharide pyruvyl transferase" evidence="1">
    <location>
        <begin position="17"/>
        <end position="274"/>
    </location>
</feature>